<dbReference type="Gene3D" id="2.60.260.20">
    <property type="entry name" value="Urease metallochaperone UreE, N-terminal domain"/>
    <property type="match status" value="2"/>
</dbReference>
<accession>A0A6N1NXX5</accession>
<dbReference type="InterPro" id="IPR044713">
    <property type="entry name" value="DNJA1/2-like"/>
</dbReference>
<dbReference type="PROSITE" id="PS50076">
    <property type="entry name" value="DNAJ_2"/>
    <property type="match status" value="1"/>
</dbReference>
<feature type="domain" description="CR-type" evidence="8">
    <location>
        <begin position="118"/>
        <end position="202"/>
    </location>
</feature>
<feature type="compositionally biased region" description="Gly residues" evidence="6">
    <location>
        <begin position="410"/>
        <end position="419"/>
    </location>
</feature>
<dbReference type="GO" id="GO:0051082">
    <property type="term" value="F:unfolded protein binding"/>
    <property type="evidence" value="ECO:0007669"/>
    <property type="project" value="InterPro"/>
</dbReference>
<dbReference type="SUPFAM" id="SSF46565">
    <property type="entry name" value="Chaperone J-domain"/>
    <property type="match status" value="1"/>
</dbReference>
<dbReference type="GO" id="GO:0006457">
    <property type="term" value="P:protein folding"/>
    <property type="evidence" value="ECO:0007669"/>
    <property type="project" value="InterPro"/>
</dbReference>
<evidence type="ECO:0000256" key="6">
    <source>
        <dbReference type="SAM" id="MobiDB-lite"/>
    </source>
</evidence>
<keyword evidence="2" id="KW-0677">Repeat</keyword>
<reference evidence="9" key="1">
    <citation type="submission" date="2017-06" db="EMBL/GenBank/DDBJ databases">
        <authorList>
            <person name="Assis F.L."/>
            <person name="Abrahao J.S."/>
            <person name="Silva L."/>
            <person name="Khalil J.B."/>
            <person name="Rodrigues R."/>
            <person name="Silva L.S."/>
            <person name="Boratto P."/>
            <person name="Andrade M."/>
            <person name="Kroon E.G."/>
            <person name="Ribeiro B."/>
            <person name="Bergier I."/>
            <person name="Seligmann H."/>
            <person name="Ghigo E."/>
            <person name="Colson P."/>
            <person name="Levasseur A."/>
            <person name="Raoult D."/>
            <person name="Scola B.L."/>
        </authorList>
    </citation>
    <scope>NUCLEOTIDE SEQUENCE</scope>
    <source>
        <strain evidence="9">Deep ocean</strain>
    </source>
</reference>
<name>A0A6N1NXX5_9VIRU</name>
<dbReference type="InterPro" id="IPR036410">
    <property type="entry name" value="HSP_DnaJ_Cys-rich_dom_sf"/>
</dbReference>
<feature type="region of interest" description="Disordered" evidence="6">
    <location>
        <begin position="369"/>
        <end position="419"/>
    </location>
</feature>
<evidence type="ECO:0000259" key="7">
    <source>
        <dbReference type="PROSITE" id="PS50076"/>
    </source>
</evidence>
<evidence type="ECO:0000256" key="3">
    <source>
        <dbReference type="ARBA" id="ARBA00022771"/>
    </source>
</evidence>
<dbReference type="PROSITE" id="PS51188">
    <property type="entry name" value="ZF_CR"/>
    <property type="match status" value="1"/>
</dbReference>
<dbReference type="RefSeq" id="YP_010780872.1">
    <property type="nucleotide sequence ID" value="NC_075038.1"/>
</dbReference>
<organism evidence="9">
    <name type="scientific">Tupanvirus deep ocean</name>
    <dbReference type="NCBI Taxonomy" id="2126984"/>
    <lineage>
        <taxon>Viruses</taxon>
        <taxon>Varidnaviria</taxon>
        <taxon>Bamfordvirae</taxon>
        <taxon>Nucleocytoviricota</taxon>
        <taxon>Megaviricetes</taxon>
        <taxon>Imitervirales</taxon>
        <taxon>Mimiviridae</taxon>
        <taxon>Megamimivirinae</taxon>
        <taxon>Tupanvirus</taxon>
        <taxon>Tupanvirus altamarinense</taxon>
    </lineage>
</organism>
<dbReference type="KEGG" id="vg:80517563"/>
<dbReference type="InterPro" id="IPR001623">
    <property type="entry name" value="DnaJ_domain"/>
</dbReference>
<dbReference type="InterPro" id="IPR018253">
    <property type="entry name" value="DnaJ_domain_CS"/>
</dbReference>
<reference evidence="9" key="2">
    <citation type="journal article" date="2018" name="Nat. Commun.">
        <title>Tailed giant Tupanvirus possesses the most complete translational apparatus of the known virosphere.</title>
        <authorList>
            <person name="Abrahao J."/>
            <person name="Silva L."/>
            <person name="Silva L.S."/>
            <person name="Khalil J.Y.B."/>
            <person name="Rodrigues R."/>
            <person name="Arantes T."/>
            <person name="Assis F."/>
            <person name="Boratto P."/>
            <person name="Andrade M."/>
            <person name="Kroon E.G."/>
            <person name="Ribeiro B."/>
            <person name="Bergier I."/>
            <person name="Seligmann H."/>
            <person name="Ghigo E."/>
            <person name="Colson P."/>
            <person name="Levasseur A."/>
            <person name="Kroemer G."/>
            <person name="Raoult D."/>
            <person name="La Scola B."/>
        </authorList>
    </citation>
    <scope>NUCLEOTIDE SEQUENCE [LARGE SCALE GENOMIC DNA]</scope>
    <source>
        <strain evidence="9">Deep ocean</strain>
    </source>
</reference>
<keyword evidence="3 5" id="KW-0863">Zinc-finger</keyword>
<dbReference type="GeneID" id="80517563"/>
<dbReference type="GO" id="GO:0008270">
    <property type="term" value="F:zinc ion binding"/>
    <property type="evidence" value="ECO:0007669"/>
    <property type="project" value="UniProtKB-KW"/>
</dbReference>
<dbReference type="PRINTS" id="PR00625">
    <property type="entry name" value="JDOMAIN"/>
</dbReference>
<dbReference type="PANTHER" id="PTHR43888">
    <property type="entry name" value="DNAJ-LIKE-2, ISOFORM A-RELATED"/>
    <property type="match status" value="1"/>
</dbReference>
<proteinExistence type="predicted"/>
<feature type="zinc finger region" description="CR-type" evidence="5">
    <location>
        <begin position="118"/>
        <end position="202"/>
    </location>
</feature>
<feature type="domain" description="J" evidence="7">
    <location>
        <begin position="8"/>
        <end position="72"/>
    </location>
</feature>
<evidence type="ECO:0000259" key="8">
    <source>
        <dbReference type="PROSITE" id="PS51188"/>
    </source>
</evidence>
<evidence type="ECO:0000313" key="9">
    <source>
        <dbReference type="EMBL" id="QKU34251.1"/>
    </source>
</evidence>
<dbReference type="CDD" id="cd06257">
    <property type="entry name" value="DnaJ"/>
    <property type="match status" value="1"/>
</dbReference>
<dbReference type="CDD" id="cd10719">
    <property type="entry name" value="DnaJ_zf"/>
    <property type="match status" value="1"/>
</dbReference>
<dbReference type="PROSITE" id="PS00636">
    <property type="entry name" value="DNAJ_1"/>
    <property type="match status" value="1"/>
</dbReference>
<evidence type="ECO:0000256" key="2">
    <source>
        <dbReference type="ARBA" id="ARBA00022737"/>
    </source>
</evidence>
<keyword evidence="1 5" id="KW-0479">Metal-binding</keyword>
<protein>
    <submittedName>
        <fullName evidence="9">DnaJ-like protein</fullName>
    </submittedName>
</protein>
<dbReference type="InterPro" id="IPR001305">
    <property type="entry name" value="HSP_DnaJ_Cys-rich_dom"/>
</dbReference>
<evidence type="ECO:0000256" key="5">
    <source>
        <dbReference type="PROSITE-ProRule" id="PRU00546"/>
    </source>
</evidence>
<dbReference type="GO" id="GO:0030544">
    <property type="term" value="F:Hsp70 protein binding"/>
    <property type="evidence" value="ECO:0007669"/>
    <property type="project" value="InterPro"/>
</dbReference>
<dbReference type="Pfam" id="PF00684">
    <property type="entry name" value="DnaJ_CXXCXGXG"/>
    <property type="match status" value="1"/>
</dbReference>
<dbReference type="EMBL" id="MF405918">
    <property type="protein sequence ID" value="QKU34251.1"/>
    <property type="molecule type" value="Genomic_DNA"/>
</dbReference>
<keyword evidence="4 5" id="KW-0862">Zinc</keyword>
<dbReference type="SUPFAM" id="SSF57938">
    <property type="entry name" value="DnaJ/Hsp40 cysteine-rich domain"/>
    <property type="match status" value="1"/>
</dbReference>
<dbReference type="Pfam" id="PF00226">
    <property type="entry name" value="DnaJ"/>
    <property type="match status" value="1"/>
</dbReference>
<evidence type="ECO:0000256" key="4">
    <source>
        <dbReference type="ARBA" id="ARBA00022833"/>
    </source>
</evidence>
<dbReference type="Gene3D" id="2.10.230.10">
    <property type="entry name" value="Heat shock protein DnaJ, cysteine-rich domain"/>
    <property type="match status" value="1"/>
</dbReference>
<evidence type="ECO:0000256" key="1">
    <source>
        <dbReference type="ARBA" id="ARBA00022723"/>
    </source>
</evidence>
<dbReference type="InterPro" id="IPR036869">
    <property type="entry name" value="J_dom_sf"/>
</dbReference>
<dbReference type="FunFam" id="2.10.230.10:FF:000001">
    <property type="entry name" value="DnaJ subfamily A member 2"/>
    <property type="match status" value="1"/>
</dbReference>
<dbReference type="SMART" id="SM00271">
    <property type="entry name" value="DnaJ"/>
    <property type="match status" value="1"/>
</dbReference>
<sequence length="419" mass="47283">MNVKAHTELYDVLGISPDASQEDIKKAYKKMAIKYHPDKNHSPEAPEIFKKVAHANEILSDPEKRKIYDQFGEDALKGGMGDDDFDPMDILRRMDPHHQREEVKQIMRKLKLEDYFTKKNVTIKISRDVRCESCDATGFTDKIAHKCKQCDGQGIVIQVIRQGPVMQQIQMPCPTCKGKKYDASALGLKCNVCKAKGTIKTKEEIVVDIPQNITRRPVTIVPEKGPWLNGKYIGLAVVFNLKLSKGYSMTSDKKLIYTMHINYPETMCGFRRTIDHPSGKKLMIVSEKGQIINPYHIYMLDKLGFGGDIMYLTFIIHYPERVSLPAAKKNLSFQAIESMLGTRREPNVENDNGIDPDNIYVLSALNKIDNNPRTNAPENDEDSDIEEQEEMDDSASDEDDFGPGMRGRHGGPGVGCAQQ</sequence>
<dbReference type="Gene3D" id="1.10.287.110">
    <property type="entry name" value="DnaJ domain"/>
    <property type="match status" value="1"/>
</dbReference>
<feature type="compositionally biased region" description="Acidic residues" evidence="6">
    <location>
        <begin position="378"/>
        <end position="401"/>
    </location>
</feature>